<keyword evidence="2" id="KW-0472">Membrane</keyword>
<reference evidence="3 4" key="1">
    <citation type="submission" date="2019-06" db="EMBL/GenBank/DDBJ databases">
        <title>Sequencing the genomes of 1000 actinobacteria strains.</title>
        <authorList>
            <person name="Klenk H.-P."/>
        </authorList>
    </citation>
    <scope>NUCLEOTIDE SEQUENCE [LARGE SCALE GENOMIC DNA]</scope>
    <source>
        <strain evidence="3 4">DSM 20169</strain>
    </source>
</reference>
<dbReference type="EMBL" id="VFOX01000001">
    <property type="protein sequence ID" value="TQL84852.1"/>
    <property type="molecule type" value="Genomic_DNA"/>
</dbReference>
<evidence type="ECO:0000256" key="1">
    <source>
        <dbReference type="SAM" id="MobiDB-lite"/>
    </source>
</evidence>
<evidence type="ECO:0000313" key="4">
    <source>
        <dbReference type="Proteomes" id="UP000317209"/>
    </source>
</evidence>
<dbReference type="Proteomes" id="UP000317209">
    <property type="component" value="Unassembled WGS sequence"/>
</dbReference>
<keyword evidence="2" id="KW-1133">Transmembrane helix</keyword>
<protein>
    <submittedName>
        <fullName evidence="3">Uncharacterized protein</fullName>
    </submittedName>
</protein>
<feature type="transmembrane region" description="Helical" evidence="2">
    <location>
        <begin position="127"/>
        <end position="148"/>
    </location>
</feature>
<feature type="compositionally biased region" description="Low complexity" evidence="1">
    <location>
        <begin position="14"/>
        <end position="33"/>
    </location>
</feature>
<sequence>MSADNTPTSPLDDATAAAPEAIESAADSPSSSSVEEEAEYAPPLPDDVSAHAAPVAATAAVSSTASTASPVSTGAAPEPTVPRTRGAAIVWGLLFAVIAAFGIWTLTDDDRREGAAGWITTLTPNTVLSLVLLTIGVLILVGGAVGLIRHAQRRAAPQR</sequence>
<accession>A0A543BJ43</accession>
<feature type="region of interest" description="Disordered" evidence="1">
    <location>
        <begin position="62"/>
        <end position="81"/>
    </location>
</feature>
<proteinExistence type="predicted"/>
<name>A0A543BJ43_9MICO</name>
<feature type="region of interest" description="Disordered" evidence="1">
    <location>
        <begin position="1"/>
        <end position="48"/>
    </location>
</feature>
<feature type="compositionally biased region" description="Low complexity" evidence="1">
    <location>
        <begin position="62"/>
        <end position="77"/>
    </location>
</feature>
<keyword evidence="2" id="KW-0812">Transmembrane</keyword>
<dbReference type="RefSeq" id="WP_229673324.1">
    <property type="nucleotide sequence ID" value="NZ_VFOX01000001.1"/>
</dbReference>
<feature type="transmembrane region" description="Helical" evidence="2">
    <location>
        <begin position="88"/>
        <end position="107"/>
    </location>
</feature>
<dbReference type="AlphaFoldDB" id="A0A543BJ43"/>
<gene>
    <name evidence="3" type="ORF">FB560_0445</name>
</gene>
<keyword evidence="4" id="KW-1185">Reference proteome</keyword>
<evidence type="ECO:0000313" key="3">
    <source>
        <dbReference type="EMBL" id="TQL84852.1"/>
    </source>
</evidence>
<organism evidence="3 4">
    <name type="scientific">Microbacterium saperdae</name>
    <dbReference type="NCBI Taxonomy" id="69368"/>
    <lineage>
        <taxon>Bacteria</taxon>
        <taxon>Bacillati</taxon>
        <taxon>Actinomycetota</taxon>
        <taxon>Actinomycetes</taxon>
        <taxon>Micrococcales</taxon>
        <taxon>Microbacteriaceae</taxon>
        <taxon>Microbacterium</taxon>
    </lineage>
</organism>
<evidence type="ECO:0000256" key="2">
    <source>
        <dbReference type="SAM" id="Phobius"/>
    </source>
</evidence>
<comment type="caution">
    <text evidence="3">The sequence shown here is derived from an EMBL/GenBank/DDBJ whole genome shotgun (WGS) entry which is preliminary data.</text>
</comment>